<evidence type="ECO:0000313" key="2">
    <source>
        <dbReference type="EMBL" id="KKK45181.1"/>
    </source>
</evidence>
<proteinExistence type="predicted"/>
<name>A0A0F8YAI0_9ZZZZ</name>
<dbReference type="InterPro" id="IPR011101">
    <property type="entry name" value="DUF5131"/>
</dbReference>
<dbReference type="AlphaFoldDB" id="A0A0F8YAI0"/>
<protein>
    <recommendedName>
        <fullName evidence="3">DUF5131 family protein</fullName>
    </recommendedName>
</protein>
<dbReference type="Pfam" id="PF07505">
    <property type="entry name" value="DUF5131"/>
    <property type="match status" value="1"/>
</dbReference>
<sequence>KRPQSIPQALFYGGAAADSDNLWFGVTLENQRAADERRPHIKRLHRLGYRNLFVSNEPALSPIDWEPWTKLVRWIIAGGESGPGARWTYPDWFRMARDAAKEAKIPFLFKQWGTSKNEDSLSNAAANDAGRNPKEKKGGRL</sequence>
<feature type="compositionally biased region" description="Basic and acidic residues" evidence="1">
    <location>
        <begin position="131"/>
        <end position="141"/>
    </location>
</feature>
<comment type="caution">
    <text evidence="2">The sequence shown here is derived from an EMBL/GenBank/DDBJ whole genome shotgun (WGS) entry which is preliminary data.</text>
</comment>
<evidence type="ECO:0008006" key="3">
    <source>
        <dbReference type="Google" id="ProtNLM"/>
    </source>
</evidence>
<evidence type="ECO:0000256" key="1">
    <source>
        <dbReference type="SAM" id="MobiDB-lite"/>
    </source>
</evidence>
<dbReference type="EMBL" id="LAZR01070110">
    <property type="protein sequence ID" value="KKK45181.1"/>
    <property type="molecule type" value="Genomic_DNA"/>
</dbReference>
<accession>A0A0F8YAI0</accession>
<organism evidence="2">
    <name type="scientific">marine sediment metagenome</name>
    <dbReference type="NCBI Taxonomy" id="412755"/>
    <lineage>
        <taxon>unclassified sequences</taxon>
        <taxon>metagenomes</taxon>
        <taxon>ecological metagenomes</taxon>
    </lineage>
</organism>
<feature type="region of interest" description="Disordered" evidence="1">
    <location>
        <begin position="118"/>
        <end position="141"/>
    </location>
</feature>
<feature type="non-terminal residue" evidence="2">
    <location>
        <position position="1"/>
    </location>
</feature>
<reference evidence="2" key="1">
    <citation type="journal article" date="2015" name="Nature">
        <title>Complex archaea that bridge the gap between prokaryotes and eukaryotes.</title>
        <authorList>
            <person name="Spang A."/>
            <person name="Saw J.H."/>
            <person name="Jorgensen S.L."/>
            <person name="Zaremba-Niedzwiedzka K."/>
            <person name="Martijn J."/>
            <person name="Lind A.E."/>
            <person name="van Eijk R."/>
            <person name="Schleper C."/>
            <person name="Guy L."/>
            <person name="Ettema T.J."/>
        </authorList>
    </citation>
    <scope>NUCLEOTIDE SEQUENCE</scope>
</reference>
<gene>
    <name evidence="2" type="ORF">LCGC14_3165930</name>
</gene>